<comment type="caution">
    <text evidence="1">The sequence shown here is derived from an EMBL/GenBank/DDBJ whole genome shotgun (WGS) entry which is preliminary data.</text>
</comment>
<dbReference type="Pfam" id="PF13419">
    <property type="entry name" value="HAD_2"/>
    <property type="match status" value="1"/>
</dbReference>
<dbReference type="CDD" id="cd16416">
    <property type="entry name" value="HAD_BsYqeG-like"/>
    <property type="match status" value="1"/>
</dbReference>
<name>A0ABN9YRD7_9LACO</name>
<dbReference type="InterPro" id="IPR041492">
    <property type="entry name" value="HAD_2"/>
</dbReference>
<protein>
    <submittedName>
        <fullName evidence="1">HAD superfamily (YqeG)</fullName>
    </submittedName>
</protein>
<dbReference type="EMBL" id="CAUZLR010000004">
    <property type="protein sequence ID" value="CAK1239491.1"/>
    <property type="molecule type" value="Genomic_DNA"/>
</dbReference>
<dbReference type="Gene3D" id="3.40.50.1000">
    <property type="entry name" value="HAD superfamily/HAD-like"/>
    <property type="match status" value="1"/>
</dbReference>
<proteinExistence type="predicted"/>
<dbReference type="SUPFAM" id="SSF56784">
    <property type="entry name" value="HAD-like"/>
    <property type="match status" value="1"/>
</dbReference>
<gene>
    <name evidence="1" type="ORF">R54839_PPFHFPJH_00826</name>
</gene>
<reference evidence="1 2" key="1">
    <citation type="submission" date="2023-10" db="EMBL/GenBank/DDBJ databases">
        <authorList>
            <person name="Botero Cardona J."/>
        </authorList>
    </citation>
    <scope>NUCLEOTIDE SEQUENCE [LARGE SCALE GENOMIC DNA]</scope>
    <source>
        <strain evidence="1 2">R-54839</strain>
    </source>
</reference>
<dbReference type="InterPro" id="IPR010021">
    <property type="entry name" value="PGPP1/Gep4"/>
</dbReference>
<dbReference type="InterPro" id="IPR023214">
    <property type="entry name" value="HAD_sf"/>
</dbReference>
<accession>A0ABN9YRD7</accession>
<evidence type="ECO:0000313" key="2">
    <source>
        <dbReference type="Proteomes" id="UP001314261"/>
    </source>
</evidence>
<keyword evidence="2" id="KW-1185">Reference proteome</keyword>
<sequence length="183" mass="20947">MVLNFLKPTYCVKSVYDLSVDELKKHSIKAVLTDLDNTLLAWNNPNGTVELHEWLKETREAGIEVIVVSNNTWDRVKKAVGGLEVDYVAWSLKPLPRGILKVLHDRQLKKDEVVMVGDQMLTDVWAAHLAGVPSVLVERLIESDMWQTWINRFIENQAKKIIYKKDGVIFYDSLTDAIEAKKD</sequence>
<organism evidence="1 2">
    <name type="scientific">Fructobacillus fructosus</name>
    <dbReference type="NCBI Taxonomy" id="1631"/>
    <lineage>
        <taxon>Bacteria</taxon>
        <taxon>Bacillati</taxon>
        <taxon>Bacillota</taxon>
        <taxon>Bacilli</taxon>
        <taxon>Lactobacillales</taxon>
        <taxon>Lactobacillaceae</taxon>
        <taxon>Fructobacillus</taxon>
    </lineage>
</organism>
<dbReference type="Proteomes" id="UP001314261">
    <property type="component" value="Unassembled WGS sequence"/>
</dbReference>
<dbReference type="InterPro" id="IPR006549">
    <property type="entry name" value="HAD-SF_hydro_IIIA"/>
</dbReference>
<evidence type="ECO:0000313" key="1">
    <source>
        <dbReference type="EMBL" id="CAK1239491.1"/>
    </source>
</evidence>
<dbReference type="RefSeq" id="WP_187753735.1">
    <property type="nucleotide sequence ID" value="NZ_CAUZLR010000004.1"/>
</dbReference>
<dbReference type="NCBIfam" id="TIGR01662">
    <property type="entry name" value="HAD-SF-IIIA"/>
    <property type="match status" value="1"/>
</dbReference>
<dbReference type="InterPro" id="IPR036412">
    <property type="entry name" value="HAD-like_sf"/>
</dbReference>
<dbReference type="NCBIfam" id="TIGR01668">
    <property type="entry name" value="YqeG_hyp_ppase"/>
    <property type="match status" value="1"/>
</dbReference>